<accession>A0A8S4G2K2</accession>
<evidence type="ECO:0000256" key="1">
    <source>
        <dbReference type="SAM" id="SignalP"/>
    </source>
</evidence>
<name>A0A8S4G2K2_PLUXY</name>
<gene>
    <name evidence="2" type="ORF">PLXY2_LOCUS12377</name>
</gene>
<dbReference type="EMBL" id="CAJHNJ030000073">
    <property type="protein sequence ID" value="CAG9134121.1"/>
    <property type="molecule type" value="Genomic_DNA"/>
</dbReference>
<evidence type="ECO:0000313" key="3">
    <source>
        <dbReference type="Proteomes" id="UP000653454"/>
    </source>
</evidence>
<comment type="caution">
    <text evidence="2">The sequence shown here is derived from an EMBL/GenBank/DDBJ whole genome shotgun (WGS) entry which is preliminary data.</text>
</comment>
<keyword evidence="3" id="KW-1185">Reference proteome</keyword>
<organism evidence="2 3">
    <name type="scientific">Plutella xylostella</name>
    <name type="common">Diamondback moth</name>
    <name type="synonym">Plutella maculipennis</name>
    <dbReference type="NCBI Taxonomy" id="51655"/>
    <lineage>
        <taxon>Eukaryota</taxon>
        <taxon>Metazoa</taxon>
        <taxon>Ecdysozoa</taxon>
        <taxon>Arthropoda</taxon>
        <taxon>Hexapoda</taxon>
        <taxon>Insecta</taxon>
        <taxon>Pterygota</taxon>
        <taxon>Neoptera</taxon>
        <taxon>Endopterygota</taxon>
        <taxon>Lepidoptera</taxon>
        <taxon>Glossata</taxon>
        <taxon>Ditrysia</taxon>
        <taxon>Yponomeutoidea</taxon>
        <taxon>Plutellidae</taxon>
        <taxon>Plutella</taxon>
    </lineage>
</organism>
<feature type="chain" id="PRO_5035899060" evidence="1">
    <location>
        <begin position="22"/>
        <end position="64"/>
    </location>
</feature>
<feature type="signal peptide" evidence="1">
    <location>
        <begin position="1"/>
        <end position="21"/>
    </location>
</feature>
<dbReference type="Proteomes" id="UP000653454">
    <property type="component" value="Unassembled WGS sequence"/>
</dbReference>
<evidence type="ECO:0000313" key="2">
    <source>
        <dbReference type="EMBL" id="CAG9134121.1"/>
    </source>
</evidence>
<keyword evidence="1" id="KW-0732">Signal</keyword>
<sequence length="64" mass="6966">MRAAHLVLTLTSVISFTCTHAKIVLAFSSASGKAQGTGKLQTSMFRRYHSCVGWQQLLSSPKLI</sequence>
<dbReference type="AlphaFoldDB" id="A0A8S4G2K2"/>
<proteinExistence type="predicted"/>
<reference evidence="2" key="1">
    <citation type="submission" date="2020-11" db="EMBL/GenBank/DDBJ databases">
        <authorList>
            <person name="Whiteford S."/>
        </authorList>
    </citation>
    <scope>NUCLEOTIDE SEQUENCE</scope>
</reference>
<protein>
    <submittedName>
        <fullName evidence="2">(diamondback moth) hypothetical protein</fullName>
    </submittedName>
</protein>